<name>A0A3P5ZXP0_BRACM</name>
<keyword evidence="1" id="KW-0812">Transmembrane</keyword>
<keyword evidence="1" id="KW-0472">Membrane</keyword>
<feature type="non-terminal residue" evidence="3">
    <location>
        <position position="1"/>
    </location>
</feature>
<evidence type="ECO:0000256" key="1">
    <source>
        <dbReference type="SAM" id="Phobius"/>
    </source>
</evidence>
<proteinExistence type="predicted"/>
<dbReference type="EMBL" id="LR031573">
    <property type="protein sequence ID" value="VDC85786.1"/>
    <property type="molecule type" value="Genomic_DNA"/>
</dbReference>
<sequence>IKLKLLNITATAAQRNNGHPSLTTWARLALQQSTGKTEAIGVSLEFLIFGMSFFLCCFLSM</sequence>
<organism evidence="3">
    <name type="scientific">Brassica campestris</name>
    <name type="common">Field mustard</name>
    <dbReference type="NCBI Taxonomy" id="3711"/>
    <lineage>
        <taxon>Eukaryota</taxon>
        <taxon>Viridiplantae</taxon>
        <taxon>Streptophyta</taxon>
        <taxon>Embryophyta</taxon>
        <taxon>Tracheophyta</taxon>
        <taxon>Spermatophyta</taxon>
        <taxon>Magnoliopsida</taxon>
        <taxon>eudicotyledons</taxon>
        <taxon>Gunneridae</taxon>
        <taxon>Pentapetalae</taxon>
        <taxon>rosids</taxon>
        <taxon>malvids</taxon>
        <taxon>Brassicales</taxon>
        <taxon>Brassicaceae</taxon>
        <taxon>Brassiceae</taxon>
        <taxon>Brassica</taxon>
    </lineage>
</organism>
<reference evidence="3" key="1">
    <citation type="submission" date="2018-11" db="EMBL/GenBank/DDBJ databases">
        <authorList>
            <consortium name="Genoscope - CEA"/>
            <person name="William W."/>
        </authorList>
    </citation>
    <scope>NUCLEOTIDE SEQUENCE</scope>
</reference>
<dbReference type="AlphaFoldDB" id="A0A3P5ZXP0"/>
<dbReference type="EMBL" id="LS974618">
    <property type="protein sequence ID" value="CAG7891912.1"/>
    <property type="molecule type" value="Genomic_DNA"/>
</dbReference>
<evidence type="ECO:0000313" key="3">
    <source>
        <dbReference type="EMBL" id="VDC85786.1"/>
    </source>
</evidence>
<accession>A0A3P5ZXP0</accession>
<feature type="non-terminal residue" evidence="3">
    <location>
        <position position="61"/>
    </location>
</feature>
<gene>
    <name evidence="3" type="ORF">BRAA02T05488Z</name>
    <name evidence="2" type="ORF">BRAPAZ1V2_A02P08640.2</name>
</gene>
<dbReference type="Gramene" id="A02p08640.2_BraZ1">
    <property type="protein sequence ID" value="A02p08640.2_BraZ1.CDS.1"/>
    <property type="gene ID" value="A02g08640.2_BraZ1"/>
</dbReference>
<evidence type="ECO:0000313" key="2">
    <source>
        <dbReference type="EMBL" id="CAG7891912.1"/>
    </source>
</evidence>
<keyword evidence="1" id="KW-1133">Transmembrane helix</keyword>
<dbReference type="Proteomes" id="UP000694005">
    <property type="component" value="Chromosome A02"/>
</dbReference>
<protein>
    <submittedName>
        <fullName evidence="2">Uncharacterized protein</fullName>
    </submittedName>
</protein>
<feature type="transmembrane region" description="Helical" evidence="1">
    <location>
        <begin position="39"/>
        <end position="59"/>
    </location>
</feature>